<dbReference type="SUPFAM" id="SSF82895">
    <property type="entry name" value="TSP-1 type 1 repeat"/>
    <property type="match status" value="3"/>
</dbReference>
<accession>A0AAN8IC91</accession>
<evidence type="ECO:0000313" key="7">
    <source>
        <dbReference type="Proteomes" id="UP001331761"/>
    </source>
</evidence>
<comment type="caution">
    <text evidence="6">The sequence shown here is derived from an EMBL/GenBank/DDBJ whole genome shotgun (WGS) entry which is preliminary data.</text>
</comment>
<name>A0AAN8IC91_TRICO</name>
<dbReference type="SMART" id="SM00209">
    <property type="entry name" value="TSP1"/>
    <property type="match status" value="3"/>
</dbReference>
<evidence type="ECO:0000256" key="3">
    <source>
        <dbReference type="ARBA" id="ARBA00022729"/>
    </source>
</evidence>
<dbReference type="PANTHER" id="PTHR22906:SF43">
    <property type="entry name" value="PROPERDIN"/>
    <property type="match status" value="1"/>
</dbReference>
<organism evidence="6 7">
    <name type="scientific">Trichostrongylus colubriformis</name>
    <name type="common">Black scour worm</name>
    <dbReference type="NCBI Taxonomy" id="6319"/>
    <lineage>
        <taxon>Eukaryota</taxon>
        <taxon>Metazoa</taxon>
        <taxon>Ecdysozoa</taxon>
        <taxon>Nematoda</taxon>
        <taxon>Chromadorea</taxon>
        <taxon>Rhabditida</taxon>
        <taxon>Rhabditina</taxon>
        <taxon>Rhabditomorpha</taxon>
        <taxon>Strongyloidea</taxon>
        <taxon>Trichostrongylidae</taxon>
        <taxon>Trichostrongylus</taxon>
    </lineage>
</organism>
<evidence type="ECO:0000256" key="4">
    <source>
        <dbReference type="ARBA" id="ARBA00022737"/>
    </source>
</evidence>
<dbReference type="Pfam" id="PF00090">
    <property type="entry name" value="TSP_1"/>
    <property type="match status" value="3"/>
</dbReference>
<keyword evidence="5" id="KW-1015">Disulfide bond</keyword>
<dbReference type="EMBL" id="WIXE01020701">
    <property type="protein sequence ID" value="KAK5969014.1"/>
    <property type="molecule type" value="Genomic_DNA"/>
</dbReference>
<gene>
    <name evidence="6" type="ORF">GCK32_012560</name>
</gene>
<evidence type="ECO:0000256" key="5">
    <source>
        <dbReference type="ARBA" id="ARBA00023157"/>
    </source>
</evidence>
<dbReference type="InterPro" id="IPR052065">
    <property type="entry name" value="Compl_asym_regulator"/>
</dbReference>
<sequence>MKRRRRVCQYGTDCEGPEEESAPCYGPACAAWTEWREWSTCSRDCGPGQRTRTRACLAESGAESPDCPGLSIETTLCEGTSCCRWSDWCHWSMCDRECGGGQSIRTRACLNSEGIPDEKCHCDGHDRELKECNSQLCTPQCSWTQWYEWSPCSTLKECEIGIKNRMRQCVGEPGCHCMGPAEESKQCRGSSPCPTKAPC</sequence>
<keyword evidence="3" id="KW-0732">Signal</keyword>
<keyword evidence="7" id="KW-1185">Reference proteome</keyword>
<evidence type="ECO:0000256" key="2">
    <source>
        <dbReference type="ARBA" id="ARBA00022525"/>
    </source>
</evidence>
<protein>
    <submittedName>
        <fullName evidence="6">Uncharacterized protein</fullName>
    </submittedName>
</protein>
<comment type="subcellular location">
    <subcellularLocation>
        <location evidence="1">Secreted</location>
    </subcellularLocation>
</comment>
<keyword evidence="4" id="KW-0677">Repeat</keyword>
<keyword evidence="2" id="KW-0964">Secreted</keyword>
<dbReference type="PANTHER" id="PTHR22906">
    <property type="entry name" value="PROPERDIN"/>
    <property type="match status" value="1"/>
</dbReference>
<proteinExistence type="predicted"/>
<dbReference type="PROSITE" id="PS50092">
    <property type="entry name" value="TSP1"/>
    <property type="match status" value="3"/>
</dbReference>
<evidence type="ECO:0000256" key="1">
    <source>
        <dbReference type="ARBA" id="ARBA00004613"/>
    </source>
</evidence>
<dbReference type="AlphaFoldDB" id="A0AAN8IC91"/>
<evidence type="ECO:0000313" key="6">
    <source>
        <dbReference type="EMBL" id="KAK5969014.1"/>
    </source>
</evidence>
<dbReference type="InterPro" id="IPR000884">
    <property type="entry name" value="TSP1_rpt"/>
</dbReference>
<dbReference type="Gene3D" id="2.20.100.10">
    <property type="entry name" value="Thrombospondin type-1 (TSP1) repeat"/>
    <property type="match status" value="3"/>
</dbReference>
<dbReference type="PRINTS" id="PR01705">
    <property type="entry name" value="TSP1REPEAT"/>
</dbReference>
<dbReference type="Proteomes" id="UP001331761">
    <property type="component" value="Unassembled WGS sequence"/>
</dbReference>
<reference evidence="6 7" key="1">
    <citation type="submission" date="2019-10" db="EMBL/GenBank/DDBJ databases">
        <title>Assembly and Annotation for the nematode Trichostrongylus colubriformis.</title>
        <authorList>
            <person name="Martin J."/>
        </authorList>
    </citation>
    <scope>NUCLEOTIDE SEQUENCE [LARGE SCALE GENOMIC DNA]</scope>
    <source>
        <strain evidence="6">G859</strain>
        <tissue evidence="6">Whole worm</tissue>
    </source>
</reference>
<dbReference type="InterPro" id="IPR036383">
    <property type="entry name" value="TSP1_rpt_sf"/>
</dbReference>